<gene>
    <name evidence="1" type="ORF">SAMN04487775_107132</name>
</gene>
<protein>
    <recommendedName>
        <fullName evidence="3">Tetratricopeptide repeat-containing protein</fullName>
    </recommendedName>
</protein>
<sequence>MSDWRNIWKRAEAVRDIAITDNDTSYFNGLLSEFPNDGMVHYQLGLVYKALDEKEDALKEFKIAESLFFMPRWKAIAGAEIASLSQQEPPVFDKDDIVIF</sequence>
<proteinExistence type="predicted"/>
<accession>A0A1I3LQG2</accession>
<dbReference type="Gene3D" id="1.25.40.10">
    <property type="entry name" value="Tetratricopeptide repeat domain"/>
    <property type="match status" value="1"/>
</dbReference>
<dbReference type="Proteomes" id="UP000182737">
    <property type="component" value="Unassembled WGS sequence"/>
</dbReference>
<dbReference type="RefSeq" id="WP_074932370.1">
    <property type="nucleotide sequence ID" value="NZ_FORI01000007.1"/>
</dbReference>
<reference evidence="2" key="1">
    <citation type="submission" date="2016-10" db="EMBL/GenBank/DDBJ databases">
        <authorList>
            <person name="Varghese N."/>
            <person name="Submissions S."/>
        </authorList>
    </citation>
    <scope>NUCLEOTIDE SEQUENCE [LARGE SCALE GENOMIC DNA]</scope>
    <source>
        <strain evidence="2">XBD1002</strain>
    </source>
</reference>
<dbReference type="SUPFAM" id="SSF48452">
    <property type="entry name" value="TPR-like"/>
    <property type="match status" value="1"/>
</dbReference>
<dbReference type="OrthoDB" id="109725at2"/>
<dbReference type="EMBL" id="FORI01000007">
    <property type="protein sequence ID" value="SFI86923.1"/>
    <property type="molecule type" value="Genomic_DNA"/>
</dbReference>
<dbReference type="InterPro" id="IPR011990">
    <property type="entry name" value="TPR-like_helical_dom_sf"/>
</dbReference>
<keyword evidence="2" id="KW-1185">Reference proteome</keyword>
<dbReference type="AlphaFoldDB" id="A0A1I3LQG2"/>
<name>A0A1I3LQG2_9SPIR</name>
<evidence type="ECO:0000313" key="2">
    <source>
        <dbReference type="Proteomes" id="UP000182737"/>
    </source>
</evidence>
<organism evidence="1 2">
    <name type="scientific">Treponema bryantii</name>
    <dbReference type="NCBI Taxonomy" id="163"/>
    <lineage>
        <taxon>Bacteria</taxon>
        <taxon>Pseudomonadati</taxon>
        <taxon>Spirochaetota</taxon>
        <taxon>Spirochaetia</taxon>
        <taxon>Spirochaetales</taxon>
        <taxon>Treponemataceae</taxon>
        <taxon>Treponema</taxon>
    </lineage>
</organism>
<evidence type="ECO:0008006" key="3">
    <source>
        <dbReference type="Google" id="ProtNLM"/>
    </source>
</evidence>
<evidence type="ECO:0000313" key="1">
    <source>
        <dbReference type="EMBL" id="SFI86923.1"/>
    </source>
</evidence>